<reference evidence="1 2" key="2">
    <citation type="journal article" date="2013" name="Genome Biol. Evol.">
        <title>Genome sequencing of Giardia lamblia genotypes A2 and B isolates (DH and GS) and comparative analysis with the genomes of genotypes A1 and E (WB and Pig).</title>
        <authorList>
            <person name="Adam R.D."/>
            <person name="Dahlstrom E.W."/>
            <person name="Martens C.A."/>
            <person name="Bruno D.P."/>
            <person name="Barbian K.D."/>
            <person name="Ricklefs S.M."/>
            <person name="Hernandez M.M."/>
            <person name="Narla N.P."/>
            <person name="Patel R.B."/>
            <person name="Porcella S.F."/>
            <person name="Nash T.E."/>
        </authorList>
    </citation>
    <scope>NUCLEOTIDE SEQUENCE [LARGE SCALE GENOMIC DNA]</scope>
    <source>
        <strain evidence="1 2">GS</strain>
    </source>
</reference>
<dbReference type="AlphaFoldDB" id="V6TPM3"/>
<evidence type="ECO:0000313" key="2">
    <source>
        <dbReference type="Proteomes" id="UP000018040"/>
    </source>
</evidence>
<accession>V6TPM3</accession>
<dbReference type="Proteomes" id="UP000018040">
    <property type="component" value="Unassembled WGS sequence"/>
</dbReference>
<sequence length="40" mass="3903">VQSGGRAPSSCTKTVIAQPATTASSCTSGMAALSTAEPNY</sequence>
<organism evidence="1 2">
    <name type="scientific">Giardia intestinalis</name>
    <name type="common">Giardia lamblia</name>
    <dbReference type="NCBI Taxonomy" id="5741"/>
    <lineage>
        <taxon>Eukaryota</taxon>
        <taxon>Metamonada</taxon>
        <taxon>Diplomonadida</taxon>
        <taxon>Hexamitidae</taxon>
        <taxon>Giardiinae</taxon>
        <taxon>Giardia</taxon>
    </lineage>
</organism>
<comment type="caution">
    <text evidence="1">The sequence shown here is derived from an EMBL/GenBank/DDBJ whole genome shotgun (WGS) entry which is preliminary data.</text>
</comment>
<dbReference type="EMBL" id="AHHH01000204">
    <property type="protein sequence ID" value="ESU40554.1"/>
    <property type="molecule type" value="Genomic_DNA"/>
</dbReference>
<protein>
    <submittedName>
        <fullName evidence="1">Conjugation stage-specific protein</fullName>
    </submittedName>
</protein>
<feature type="non-terminal residue" evidence="1">
    <location>
        <position position="1"/>
    </location>
</feature>
<gene>
    <name evidence="1" type="ORF">GSB_155020</name>
</gene>
<name>V6TPM3_GIAIN</name>
<reference evidence="2" key="1">
    <citation type="submission" date="2012-02" db="EMBL/GenBank/DDBJ databases">
        <title>Genome sequencing of Giardia lamblia Genotypes A2 and B isolates (DH and GS) and comparative analysis with the genomes of Genotypes A1 and E (WB and Pig).</title>
        <authorList>
            <person name="Adam R."/>
            <person name="Dahlstrom E."/>
            <person name="Martens C."/>
            <person name="Bruno D."/>
            <person name="Barbian K."/>
            <person name="Porcella S.F."/>
            <person name="Nash T."/>
        </authorList>
    </citation>
    <scope>NUCLEOTIDE SEQUENCE</scope>
    <source>
        <strain evidence="2">GS</strain>
    </source>
</reference>
<evidence type="ECO:0000313" key="1">
    <source>
        <dbReference type="EMBL" id="ESU40554.1"/>
    </source>
</evidence>
<proteinExistence type="predicted"/>